<dbReference type="HOGENOM" id="CLU_2679568_0_0_11"/>
<accession>R4SQB8</accession>
<proteinExistence type="predicted"/>
<dbReference type="AlphaFoldDB" id="R4SQB8"/>
<reference evidence="2 3" key="1">
    <citation type="journal article" date="2013" name="BMC Genomics">
        <title>ContigScape: a Cytoscape plugin facilitating microbial genome gap closing.</title>
        <authorList>
            <person name="Tang B."/>
            <person name="Wang Q."/>
            <person name="Yang M."/>
            <person name="Xie F."/>
            <person name="Zhu Y."/>
            <person name="Zhuo Y."/>
            <person name="Wang S."/>
            <person name="Gao H."/>
            <person name="Ding X."/>
            <person name="Zhang L."/>
            <person name="Zhao G."/>
            <person name="Zheng H."/>
        </authorList>
    </citation>
    <scope>NUCLEOTIDE SEQUENCE [LARGE SCALE GENOMIC DNA]</scope>
    <source>
        <strain evidence="2 3">HCCB10007</strain>
    </source>
</reference>
<evidence type="ECO:0000313" key="2">
    <source>
        <dbReference type="EMBL" id="AGM05684.1"/>
    </source>
</evidence>
<name>R4SQB8_9PSEU</name>
<organism evidence="2 3">
    <name type="scientific">Amycolatopsis keratiniphila</name>
    <dbReference type="NCBI Taxonomy" id="129921"/>
    <lineage>
        <taxon>Bacteria</taxon>
        <taxon>Bacillati</taxon>
        <taxon>Actinomycetota</taxon>
        <taxon>Actinomycetes</taxon>
        <taxon>Pseudonocardiales</taxon>
        <taxon>Pseudonocardiaceae</taxon>
        <taxon>Amycolatopsis</taxon>
        <taxon>Amycolatopsis japonica group</taxon>
    </lineage>
</organism>
<evidence type="ECO:0000313" key="3">
    <source>
        <dbReference type="Proteomes" id="UP000013968"/>
    </source>
</evidence>
<protein>
    <submittedName>
        <fullName evidence="2">Uncharacterized protein</fullName>
    </submittedName>
</protein>
<dbReference type="PATRIC" id="fig|1156913.3.peg.3175"/>
<dbReference type="Proteomes" id="UP000013968">
    <property type="component" value="Chromosome"/>
</dbReference>
<gene>
    <name evidence="2" type="ORF">AORI_3099</name>
</gene>
<dbReference type="EMBL" id="CP003410">
    <property type="protein sequence ID" value="AGM05684.1"/>
    <property type="molecule type" value="Genomic_DNA"/>
</dbReference>
<sequence>MCAGAKSAPKLCENAPVPHRCAGRKGGGSCATAKCEQATFRLANTGRVLISSETGRGRRLRRPRPGPFGRCRTA</sequence>
<feature type="region of interest" description="Disordered" evidence="1">
    <location>
        <begin position="51"/>
        <end position="74"/>
    </location>
</feature>
<dbReference type="KEGG" id="aoi:AORI_3099"/>
<evidence type="ECO:0000256" key="1">
    <source>
        <dbReference type="SAM" id="MobiDB-lite"/>
    </source>
</evidence>
<keyword evidence="3" id="KW-1185">Reference proteome</keyword>